<feature type="region of interest" description="Disordered" evidence="1">
    <location>
        <begin position="82"/>
        <end position="133"/>
    </location>
</feature>
<comment type="caution">
    <text evidence="2">The sequence shown here is derived from an EMBL/GenBank/DDBJ whole genome shotgun (WGS) entry which is preliminary data.</text>
</comment>
<evidence type="ECO:0000313" key="3">
    <source>
        <dbReference type="Proteomes" id="UP000050424"/>
    </source>
</evidence>
<dbReference type="STRING" id="78410.A0A0P7B462"/>
<feature type="region of interest" description="Disordered" evidence="1">
    <location>
        <begin position="1"/>
        <end position="39"/>
    </location>
</feature>
<sequence>MDHSHHPAASILSIQNPHNDQLNQRRPSKMAEETPKSDAMVDVSQVTTPFDSAANTLPVPQAQTDILQRDVVMTDLMLEQPASSPAPAAYAPSPIPARTGTPAQGSRAASAHPDPGFSMPAEAPPHGDPTRRYLNTKVTGVLLEGMKQLAKEKYALH</sequence>
<evidence type="ECO:0000313" key="2">
    <source>
        <dbReference type="EMBL" id="KPM35494.1"/>
    </source>
</evidence>
<feature type="compositionally biased region" description="Polar residues" evidence="1">
    <location>
        <begin position="12"/>
        <end position="25"/>
    </location>
</feature>
<name>A0A0P7B462_9HYPO</name>
<dbReference type="Pfam" id="PF05186">
    <property type="entry name" value="Dpy-30"/>
    <property type="match status" value="1"/>
</dbReference>
<dbReference type="Gene3D" id="1.20.890.10">
    <property type="entry name" value="cAMP-dependent protein kinase regulatory subunit, dimerization-anchoring domain"/>
    <property type="match status" value="1"/>
</dbReference>
<dbReference type="OrthoDB" id="417678at2759"/>
<dbReference type="EMBL" id="LKCW01000249">
    <property type="protein sequence ID" value="KPM35494.1"/>
    <property type="molecule type" value="Genomic_DNA"/>
</dbReference>
<dbReference type="InterPro" id="IPR007858">
    <property type="entry name" value="Dpy-30_motif"/>
</dbReference>
<reference evidence="2 3" key="1">
    <citation type="submission" date="2015-09" db="EMBL/GenBank/DDBJ databases">
        <title>Draft genome of a European isolate of the apple canker pathogen Neonectria ditissima.</title>
        <authorList>
            <person name="Gomez-Cortecero A."/>
            <person name="Harrison R.J."/>
            <person name="Armitage A.D."/>
        </authorList>
    </citation>
    <scope>NUCLEOTIDE SEQUENCE [LARGE SCALE GENOMIC DNA]</scope>
    <source>
        <strain evidence="2 3">R09/05</strain>
    </source>
</reference>
<protein>
    <submittedName>
        <fullName evidence="2">Uncharacterized protein</fullName>
    </submittedName>
</protein>
<organism evidence="2 3">
    <name type="scientific">Neonectria ditissima</name>
    <dbReference type="NCBI Taxonomy" id="78410"/>
    <lineage>
        <taxon>Eukaryota</taxon>
        <taxon>Fungi</taxon>
        <taxon>Dikarya</taxon>
        <taxon>Ascomycota</taxon>
        <taxon>Pezizomycotina</taxon>
        <taxon>Sordariomycetes</taxon>
        <taxon>Hypocreomycetidae</taxon>
        <taxon>Hypocreales</taxon>
        <taxon>Nectriaceae</taxon>
        <taxon>Neonectria</taxon>
    </lineage>
</organism>
<keyword evidence="3" id="KW-1185">Reference proteome</keyword>
<feature type="compositionally biased region" description="Low complexity" evidence="1">
    <location>
        <begin position="82"/>
        <end position="92"/>
    </location>
</feature>
<accession>A0A0P7B462</accession>
<gene>
    <name evidence="2" type="ORF">AK830_g11085</name>
</gene>
<proteinExistence type="predicted"/>
<dbReference type="AlphaFoldDB" id="A0A0P7B462"/>
<evidence type="ECO:0000256" key="1">
    <source>
        <dbReference type="SAM" id="MobiDB-lite"/>
    </source>
</evidence>
<dbReference type="Proteomes" id="UP000050424">
    <property type="component" value="Unassembled WGS sequence"/>
</dbReference>